<sequence>MEPHKEKTAKPPAEAVTKPPMGKPEMVQLNLPPTGAQQKKQKAQKKQKSTGQQGMASPTEVTPTTDLVPQHEEARVVVPPSDAGTVANNKPLGIIDIVKTEETGGKGVNGKPEQESGSVKNTPINSEPVSVVTNMGGVVNADGKAIVGGGEAGNVGTINMNPLVNSDVSGDAQVSNEARLLDI</sequence>
<reference evidence="2" key="1">
    <citation type="submission" date="2020-11" db="EMBL/GenBank/DDBJ databases">
        <authorList>
            <consortium name="DOE Joint Genome Institute"/>
            <person name="Ahrendt S."/>
            <person name="Riley R."/>
            <person name="Andreopoulos W."/>
            <person name="Labutti K."/>
            <person name="Pangilinan J."/>
            <person name="Ruiz-Duenas F.J."/>
            <person name="Barrasa J.M."/>
            <person name="Sanchez-Garcia M."/>
            <person name="Camarero S."/>
            <person name="Miyauchi S."/>
            <person name="Serrano A."/>
            <person name="Linde D."/>
            <person name="Babiker R."/>
            <person name="Drula E."/>
            <person name="Ayuso-Fernandez I."/>
            <person name="Pacheco R."/>
            <person name="Padilla G."/>
            <person name="Ferreira P."/>
            <person name="Barriuso J."/>
            <person name="Kellner H."/>
            <person name="Castanera R."/>
            <person name="Alfaro M."/>
            <person name="Ramirez L."/>
            <person name="Pisabarro A.G."/>
            <person name="Kuo A."/>
            <person name="Tritt A."/>
            <person name="Lipzen A."/>
            <person name="He G."/>
            <person name="Yan M."/>
            <person name="Ng V."/>
            <person name="Cullen D."/>
            <person name="Martin F."/>
            <person name="Rosso M.-N."/>
            <person name="Henrissat B."/>
            <person name="Hibbett D."/>
            <person name="Martinez A.T."/>
            <person name="Grigoriev I.V."/>
        </authorList>
    </citation>
    <scope>NUCLEOTIDE SEQUENCE</scope>
    <source>
        <strain evidence="2">CBS 247.69</strain>
    </source>
</reference>
<organism evidence="2 3">
    <name type="scientific">Collybia nuda</name>
    <dbReference type="NCBI Taxonomy" id="64659"/>
    <lineage>
        <taxon>Eukaryota</taxon>
        <taxon>Fungi</taxon>
        <taxon>Dikarya</taxon>
        <taxon>Basidiomycota</taxon>
        <taxon>Agaricomycotina</taxon>
        <taxon>Agaricomycetes</taxon>
        <taxon>Agaricomycetidae</taxon>
        <taxon>Agaricales</taxon>
        <taxon>Tricholomatineae</taxon>
        <taxon>Clitocybaceae</taxon>
        <taxon>Collybia</taxon>
    </lineage>
</organism>
<dbReference type="EMBL" id="MU150242">
    <property type="protein sequence ID" value="KAF9466286.1"/>
    <property type="molecule type" value="Genomic_DNA"/>
</dbReference>
<name>A0A9P5YD49_9AGAR</name>
<feature type="compositionally biased region" description="Basic residues" evidence="1">
    <location>
        <begin position="39"/>
        <end position="48"/>
    </location>
</feature>
<accession>A0A9P5YD49</accession>
<evidence type="ECO:0000256" key="1">
    <source>
        <dbReference type="SAM" id="MobiDB-lite"/>
    </source>
</evidence>
<feature type="compositionally biased region" description="Polar residues" evidence="1">
    <location>
        <begin position="115"/>
        <end position="126"/>
    </location>
</feature>
<gene>
    <name evidence="2" type="ORF">BDZ94DRAFT_1251600</name>
</gene>
<proteinExistence type="predicted"/>
<dbReference type="Proteomes" id="UP000807353">
    <property type="component" value="Unassembled WGS sequence"/>
</dbReference>
<keyword evidence="3" id="KW-1185">Reference proteome</keyword>
<protein>
    <submittedName>
        <fullName evidence="2">Uncharacterized protein</fullName>
    </submittedName>
</protein>
<comment type="caution">
    <text evidence="2">The sequence shown here is derived from an EMBL/GenBank/DDBJ whole genome shotgun (WGS) entry which is preliminary data.</text>
</comment>
<evidence type="ECO:0000313" key="3">
    <source>
        <dbReference type="Proteomes" id="UP000807353"/>
    </source>
</evidence>
<dbReference type="AlphaFoldDB" id="A0A9P5YD49"/>
<feature type="region of interest" description="Disordered" evidence="1">
    <location>
        <begin position="1"/>
        <end position="89"/>
    </location>
</feature>
<evidence type="ECO:0000313" key="2">
    <source>
        <dbReference type="EMBL" id="KAF9466286.1"/>
    </source>
</evidence>
<feature type="compositionally biased region" description="Polar residues" evidence="1">
    <location>
        <begin position="49"/>
        <end position="67"/>
    </location>
</feature>
<feature type="region of interest" description="Disordered" evidence="1">
    <location>
        <begin position="102"/>
        <end position="126"/>
    </location>
</feature>